<sequence>MFRANSRKSKHRDQRIAMSSLLGIESRATCPKKIIFYFNTYLINLEHLAAMSRRIKLTNRQIDYPCNKHHEIRIVLRMAIRKGRKNANSACFETSLLRFGGGVAFQRFKAKGNRRDYSDGGGIAISRGQGATRSTTGETTNDNRRSTARSTRSPVEFKRKEETPRVRVRSLEGASTPTTVATVGGATPGQSKMAEDEDRRRENNDELRHLKRVAITAD</sequence>
<feature type="compositionally biased region" description="Basic and acidic residues" evidence="1">
    <location>
        <begin position="193"/>
        <end position="208"/>
    </location>
</feature>
<protein>
    <submittedName>
        <fullName evidence="2">Uncharacterized protein</fullName>
    </submittedName>
</protein>
<keyword evidence="3" id="KW-1185">Reference proteome</keyword>
<dbReference type="EMBL" id="QBLH01000664">
    <property type="protein sequence ID" value="TGZ54454.1"/>
    <property type="molecule type" value="Genomic_DNA"/>
</dbReference>
<feature type="compositionally biased region" description="Basic and acidic residues" evidence="1">
    <location>
        <begin position="155"/>
        <end position="165"/>
    </location>
</feature>
<name>A0A4V3SBV9_9HYME</name>
<comment type="caution">
    <text evidence="2">The sequence shown here is derived from an EMBL/GenBank/DDBJ whole genome shotgun (WGS) entry which is preliminary data.</text>
</comment>
<dbReference type="Proteomes" id="UP000310200">
    <property type="component" value="Unassembled WGS sequence"/>
</dbReference>
<evidence type="ECO:0000313" key="3">
    <source>
        <dbReference type="Proteomes" id="UP000310200"/>
    </source>
</evidence>
<proteinExistence type="predicted"/>
<accession>A0A4V3SBV9</accession>
<dbReference type="AlphaFoldDB" id="A0A4V3SBV9"/>
<feature type="compositionally biased region" description="Polar residues" evidence="1">
    <location>
        <begin position="129"/>
        <end position="140"/>
    </location>
</feature>
<organism evidence="2 3">
    <name type="scientific">Temnothorax longispinosus</name>
    <dbReference type="NCBI Taxonomy" id="300112"/>
    <lineage>
        <taxon>Eukaryota</taxon>
        <taxon>Metazoa</taxon>
        <taxon>Ecdysozoa</taxon>
        <taxon>Arthropoda</taxon>
        <taxon>Hexapoda</taxon>
        <taxon>Insecta</taxon>
        <taxon>Pterygota</taxon>
        <taxon>Neoptera</taxon>
        <taxon>Endopterygota</taxon>
        <taxon>Hymenoptera</taxon>
        <taxon>Apocrita</taxon>
        <taxon>Aculeata</taxon>
        <taxon>Formicoidea</taxon>
        <taxon>Formicidae</taxon>
        <taxon>Myrmicinae</taxon>
        <taxon>Temnothorax</taxon>
    </lineage>
</organism>
<feature type="region of interest" description="Disordered" evidence="1">
    <location>
        <begin position="113"/>
        <end position="218"/>
    </location>
</feature>
<feature type="compositionally biased region" description="Low complexity" evidence="1">
    <location>
        <begin position="176"/>
        <end position="189"/>
    </location>
</feature>
<reference evidence="2 3" key="1">
    <citation type="journal article" date="2019" name="Philos. Trans. R. Soc. Lond., B, Biol. Sci.">
        <title>Ant behaviour and brain gene expression of defending hosts depend on the ecological success of the intruding social parasite.</title>
        <authorList>
            <person name="Kaur R."/>
            <person name="Stoldt M."/>
            <person name="Jongepier E."/>
            <person name="Feldmeyer B."/>
            <person name="Menzel F."/>
            <person name="Bornberg-Bauer E."/>
            <person name="Foitzik S."/>
        </authorList>
    </citation>
    <scope>NUCLEOTIDE SEQUENCE [LARGE SCALE GENOMIC DNA]</scope>
    <source>
        <tissue evidence="2">Whole body</tissue>
    </source>
</reference>
<evidence type="ECO:0000313" key="2">
    <source>
        <dbReference type="EMBL" id="TGZ54454.1"/>
    </source>
</evidence>
<evidence type="ECO:0000256" key="1">
    <source>
        <dbReference type="SAM" id="MobiDB-lite"/>
    </source>
</evidence>
<gene>
    <name evidence="2" type="ORF">DBV15_09118</name>
</gene>